<protein>
    <submittedName>
        <fullName evidence="1">DUF2158 domain-containing protein</fullName>
    </submittedName>
</protein>
<dbReference type="RefSeq" id="WP_279299157.1">
    <property type="nucleotide sequence ID" value="NZ_JAOTIF010000023.1"/>
</dbReference>
<reference evidence="1" key="1">
    <citation type="submission" date="2022-09" db="EMBL/GenBank/DDBJ databases">
        <authorList>
            <person name="Yuan C."/>
            <person name="Ke Z."/>
        </authorList>
    </citation>
    <scope>NUCLEOTIDE SEQUENCE</scope>
    <source>
        <strain evidence="1">LB-8</strain>
    </source>
</reference>
<sequence length="82" mass="8998">MKTGDIVQLKSGGPRMTVQRVIGSDKSNFGLKAADEFLKMKGFEDGDVICQWFEGNRLNDGTFKVNTLNVVETSSNFGFSMG</sequence>
<evidence type="ECO:0000313" key="2">
    <source>
        <dbReference type="Proteomes" id="UP001155483"/>
    </source>
</evidence>
<dbReference type="Proteomes" id="UP001155483">
    <property type="component" value="Unassembled WGS sequence"/>
</dbReference>
<name>A0A9X2XY42_9BACT</name>
<dbReference type="InterPro" id="IPR019226">
    <property type="entry name" value="DUF2158"/>
</dbReference>
<organism evidence="1 2">
    <name type="scientific">Paraflavisolibacter caeni</name>
    <dbReference type="NCBI Taxonomy" id="2982496"/>
    <lineage>
        <taxon>Bacteria</taxon>
        <taxon>Pseudomonadati</taxon>
        <taxon>Bacteroidota</taxon>
        <taxon>Chitinophagia</taxon>
        <taxon>Chitinophagales</taxon>
        <taxon>Chitinophagaceae</taxon>
        <taxon>Paraflavisolibacter</taxon>
    </lineage>
</organism>
<gene>
    <name evidence="1" type="ORF">OCK74_21540</name>
</gene>
<comment type="caution">
    <text evidence="1">The sequence shown here is derived from an EMBL/GenBank/DDBJ whole genome shotgun (WGS) entry which is preliminary data.</text>
</comment>
<dbReference type="Pfam" id="PF09926">
    <property type="entry name" value="DUF2158"/>
    <property type="match status" value="1"/>
</dbReference>
<keyword evidence="2" id="KW-1185">Reference proteome</keyword>
<dbReference type="AlphaFoldDB" id="A0A9X2XY42"/>
<reference evidence="1" key="2">
    <citation type="submission" date="2023-04" db="EMBL/GenBank/DDBJ databases">
        <title>Paracnuella aquatica gen. nov., sp. nov., a member of the family Chitinophagaceae isolated from a hot spring.</title>
        <authorList>
            <person name="Wang C."/>
        </authorList>
    </citation>
    <scope>NUCLEOTIDE SEQUENCE</scope>
    <source>
        <strain evidence="1">LB-8</strain>
    </source>
</reference>
<proteinExistence type="predicted"/>
<evidence type="ECO:0000313" key="1">
    <source>
        <dbReference type="EMBL" id="MCU7551719.1"/>
    </source>
</evidence>
<dbReference type="EMBL" id="JAOTIF010000023">
    <property type="protein sequence ID" value="MCU7551719.1"/>
    <property type="molecule type" value="Genomic_DNA"/>
</dbReference>
<accession>A0A9X2XY42</accession>